<dbReference type="AlphaFoldDB" id="A0A024RYQ7"/>
<feature type="signal peptide" evidence="1">
    <location>
        <begin position="1"/>
        <end position="29"/>
    </location>
</feature>
<reference evidence="3" key="1">
    <citation type="journal article" date="2013" name="Ind. Biotechnol.">
        <title>Comparative genomics analysis of Trichoderma reesei strains.</title>
        <authorList>
            <person name="Koike H."/>
            <person name="Aerts A."/>
            <person name="LaButti K."/>
            <person name="Grigoriev I.V."/>
            <person name="Baker S.E."/>
        </authorList>
    </citation>
    <scope>NUCLEOTIDE SEQUENCE [LARGE SCALE GENOMIC DNA]</scope>
    <source>
        <strain evidence="3">ATCC 56765 / BCRC 32924 / NRRL 11460 / Rut C-30</strain>
    </source>
</reference>
<dbReference type="KEGG" id="trr:M419DRAFT_92592"/>
<dbReference type="EMBL" id="KI911178">
    <property type="protein sequence ID" value="ETR97091.1"/>
    <property type="molecule type" value="Genomic_DNA"/>
</dbReference>
<evidence type="ECO:0000256" key="1">
    <source>
        <dbReference type="SAM" id="SignalP"/>
    </source>
</evidence>
<gene>
    <name evidence="2" type="ORF">M419DRAFT_92592</name>
</gene>
<protein>
    <submittedName>
        <fullName evidence="2">Uncharacterized protein</fullName>
    </submittedName>
</protein>
<keyword evidence="1" id="KW-0732">Signal</keyword>
<evidence type="ECO:0000313" key="2">
    <source>
        <dbReference type="EMBL" id="ETR97091.1"/>
    </source>
</evidence>
<dbReference type="HOGENOM" id="CLU_084296_0_0_1"/>
<organism evidence="2 3">
    <name type="scientific">Hypocrea jecorina (strain ATCC 56765 / BCRC 32924 / NRRL 11460 / Rut C-30)</name>
    <name type="common">Trichoderma reesei</name>
    <dbReference type="NCBI Taxonomy" id="1344414"/>
    <lineage>
        <taxon>Eukaryota</taxon>
        <taxon>Fungi</taxon>
        <taxon>Dikarya</taxon>
        <taxon>Ascomycota</taxon>
        <taxon>Pezizomycotina</taxon>
        <taxon>Sordariomycetes</taxon>
        <taxon>Hypocreomycetidae</taxon>
        <taxon>Hypocreales</taxon>
        <taxon>Hypocreaceae</taxon>
        <taxon>Trichoderma</taxon>
    </lineage>
</organism>
<accession>A0A024RYQ7</accession>
<name>A0A024RYQ7_HYPJR</name>
<feature type="chain" id="PRO_5001536771" evidence="1">
    <location>
        <begin position="30"/>
        <end position="288"/>
    </location>
</feature>
<dbReference type="Proteomes" id="UP000024376">
    <property type="component" value="Unassembled WGS sequence"/>
</dbReference>
<proteinExistence type="predicted"/>
<sequence>MHYGRCFTITTTAAMHRLLCLRAFMGVQAREDLRSIAETNYFALIVVDHLSHYHAWRPRSVSKTMVRSDVPVNKAEPLATQSLLPCRGNSQHLRLLICDKLQFTARKITKLQESDLLIFSKLLFLVEKTVVSRSYWPKRSPANNTSDAAAAAAVALTTKLLYYHTYDSLHHLPCLSTSLHLGQDDRASVSDGRKQQTVCRKERDMYPTQWWWLGGLDGREAEGSLRQISPVLERLHWRRQTGHSKPRRREEAWQKTSSKVLSSSSALSTPTTAIVSTHALTRALMLAF</sequence>
<evidence type="ECO:0000313" key="3">
    <source>
        <dbReference type="Proteomes" id="UP000024376"/>
    </source>
</evidence>